<accession>A0A8H2MGI5</accession>
<organism evidence="1 2">
    <name type="scientific">Urinicoccus massiliensis</name>
    <dbReference type="NCBI Taxonomy" id="1723382"/>
    <lineage>
        <taxon>Bacteria</taxon>
        <taxon>Bacillati</taxon>
        <taxon>Bacillota</taxon>
        <taxon>Tissierellia</taxon>
        <taxon>Tissierellales</taxon>
        <taxon>Peptoniphilaceae</taxon>
        <taxon>Urinicoccus</taxon>
    </lineage>
</organism>
<comment type="caution">
    <text evidence="1">The sequence shown here is derived from an EMBL/GenBank/DDBJ whole genome shotgun (WGS) entry which is preliminary data.</text>
</comment>
<proteinExistence type="predicted"/>
<gene>
    <name evidence="1" type="ORF">NCTC13150_01812</name>
</gene>
<dbReference type="Proteomes" id="UP000377798">
    <property type="component" value="Unassembled WGS sequence"/>
</dbReference>
<dbReference type="AlphaFoldDB" id="A0A8H2MGI5"/>
<reference evidence="1 2" key="1">
    <citation type="submission" date="2019-02" db="EMBL/GenBank/DDBJ databases">
        <authorList>
            <consortium name="Pathogen Informatics"/>
        </authorList>
    </citation>
    <scope>NUCLEOTIDE SEQUENCE [LARGE SCALE GENOMIC DNA]</scope>
    <source>
        <strain evidence="1 2">3012STDY7089603</strain>
    </source>
</reference>
<dbReference type="EMBL" id="CAACYI010000001">
    <property type="protein sequence ID" value="VFB17225.1"/>
    <property type="molecule type" value="Genomic_DNA"/>
</dbReference>
<sequence>MELTQEMVEKLIKQKDMEKLLVRNLQMEPADAQYLACGLLNYDQEIMDILTAEYKIEVTRI</sequence>
<keyword evidence="2" id="KW-1185">Reference proteome</keyword>
<name>A0A8H2MGI5_9FIRM</name>
<protein>
    <submittedName>
        <fullName evidence="1">Uncharacterized protein</fullName>
    </submittedName>
</protein>
<evidence type="ECO:0000313" key="2">
    <source>
        <dbReference type="Proteomes" id="UP000377798"/>
    </source>
</evidence>
<dbReference type="RefSeq" id="WP_131749812.1">
    <property type="nucleotide sequence ID" value="NZ_CAACYI010000001.1"/>
</dbReference>
<evidence type="ECO:0000313" key="1">
    <source>
        <dbReference type="EMBL" id="VFB17225.1"/>
    </source>
</evidence>